<reference evidence="3" key="1">
    <citation type="journal article" date="2021" name="PeerJ">
        <title>Extensive microbial diversity within the chicken gut microbiome revealed by metagenomics and culture.</title>
        <authorList>
            <person name="Gilroy R."/>
            <person name="Ravi A."/>
            <person name="Getino M."/>
            <person name="Pursley I."/>
            <person name="Horton D.L."/>
            <person name="Alikhan N.F."/>
            <person name="Baker D."/>
            <person name="Gharbi K."/>
            <person name="Hall N."/>
            <person name="Watson M."/>
            <person name="Adriaenssens E.M."/>
            <person name="Foster-Nyarko E."/>
            <person name="Jarju S."/>
            <person name="Secka A."/>
            <person name="Antonio M."/>
            <person name="Oren A."/>
            <person name="Chaudhuri R.R."/>
            <person name="La Ragione R."/>
            <person name="Hildebrand F."/>
            <person name="Pallen M.J."/>
        </authorList>
    </citation>
    <scope>NUCLEOTIDE SEQUENCE</scope>
    <source>
        <strain evidence="3">CHK183-5548</strain>
    </source>
</reference>
<dbReference type="Gene3D" id="1.10.1660.10">
    <property type="match status" value="1"/>
</dbReference>
<comment type="caution">
    <text evidence="3">The sequence shown here is derived from an EMBL/GenBank/DDBJ whole genome shotgun (WGS) entry which is preliminary data.</text>
</comment>
<dbReference type="SMART" id="SM00422">
    <property type="entry name" value="HTH_MERR"/>
    <property type="match status" value="1"/>
</dbReference>
<evidence type="ECO:0000256" key="1">
    <source>
        <dbReference type="ARBA" id="ARBA00023125"/>
    </source>
</evidence>
<feature type="domain" description="HTH merR-type" evidence="2">
    <location>
        <begin position="1"/>
        <end position="69"/>
    </location>
</feature>
<sequence length="126" mass="14451">MTIKEVSEKYGIPQGTLRYYEKVGLIPHVTRSAGGIRNYQESDLAWVELAKCMRSAGLSVEVLLEYVKLYQQGDPTIPARLSLLKDQRSLLLQQKKQIETALDRLDFKISRYEEAMKTGILSWDDN</sequence>
<evidence type="ECO:0000313" key="4">
    <source>
        <dbReference type="Proteomes" id="UP000823883"/>
    </source>
</evidence>
<evidence type="ECO:0000259" key="2">
    <source>
        <dbReference type="PROSITE" id="PS50937"/>
    </source>
</evidence>
<dbReference type="GO" id="GO:0003677">
    <property type="term" value="F:DNA binding"/>
    <property type="evidence" value="ECO:0007669"/>
    <property type="project" value="UniProtKB-KW"/>
</dbReference>
<dbReference type="EMBL" id="DWWL01000059">
    <property type="protein sequence ID" value="HJC48253.1"/>
    <property type="molecule type" value="Genomic_DNA"/>
</dbReference>
<organism evidence="3 4">
    <name type="scientific">Candidatus Lachnoclostridium pullistercoris</name>
    <dbReference type="NCBI Taxonomy" id="2838632"/>
    <lineage>
        <taxon>Bacteria</taxon>
        <taxon>Bacillati</taxon>
        <taxon>Bacillota</taxon>
        <taxon>Clostridia</taxon>
        <taxon>Lachnospirales</taxon>
        <taxon>Lachnospiraceae</taxon>
    </lineage>
</organism>
<dbReference type="Pfam" id="PF13411">
    <property type="entry name" value="MerR_1"/>
    <property type="match status" value="1"/>
</dbReference>
<dbReference type="PANTHER" id="PTHR30204">
    <property type="entry name" value="REDOX-CYCLING DRUG-SENSING TRANSCRIPTIONAL ACTIVATOR SOXR"/>
    <property type="match status" value="1"/>
</dbReference>
<gene>
    <name evidence="3" type="ORF">IAA04_09405</name>
</gene>
<protein>
    <submittedName>
        <fullName evidence="3">MerR family transcriptional regulator</fullName>
    </submittedName>
</protein>
<dbReference type="SUPFAM" id="SSF46955">
    <property type="entry name" value="Putative DNA-binding domain"/>
    <property type="match status" value="1"/>
</dbReference>
<dbReference type="GO" id="GO:0003700">
    <property type="term" value="F:DNA-binding transcription factor activity"/>
    <property type="evidence" value="ECO:0007669"/>
    <property type="project" value="InterPro"/>
</dbReference>
<dbReference type="InterPro" id="IPR047057">
    <property type="entry name" value="MerR_fam"/>
</dbReference>
<dbReference type="CDD" id="cd01109">
    <property type="entry name" value="HTH_YyaN"/>
    <property type="match status" value="1"/>
</dbReference>
<proteinExistence type="predicted"/>
<dbReference type="InterPro" id="IPR009061">
    <property type="entry name" value="DNA-bd_dom_put_sf"/>
</dbReference>
<dbReference type="PANTHER" id="PTHR30204:SF98">
    <property type="entry name" value="HTH-TYPE TRANSCRIPTIONAL REGULATOR ADHR"/>
    <property type="match status" value="1"/>
</dbReference>
<dbReference type="InterPro" id="IPR000551">
    <property type="entry name" value="MerR-type_HTH_dom"/>
</dbReference>
<keyword evidence="1" id="KW-0238">DNA-binding</keyword>
<name>A0A9D2T5Y3_9FIRM</name>
<evidence type="ECO:0000313" key="3">
    <source>
        <dbReference type="EMBL" id="HJC48253.1"/>
    </source>
</evidence>
<dbReference type="AlphaFoldDB" id="A0A9D2T5Y3"/>
<reference evidence="3" key="2">
    <citation type="submission" date="2021-04" db="EMBL/GenBank/DDBJ databases">
        <authorList>
            <person name="Gilroy R."/>
        </authorList>
    </citation>
    <scope>NUCLEOTIDE SEQUENCE</scope>
    <source>
        <strain evidence="3">CHK183-5548</strain>
    </source>
</reference>
<accession>A0A9D2T5Y3</accession>
<dbReference type="Proteomes" id="UP000823883">
    <property type="component" value="Unassembled WGS sequence"/>
</dbReference>
<dbReference type="PROSITE" id="PS50937">
    <property type="entry name" value="HTH_MERR_2"/>
    <property type="match status" value="1"/>
</dbReference>